<feature type="signal peptide" evidence="6">
    <location>
        <begin position="1"/>
        <end position="19"/>
    </location>
</feature>
<name>I1H1D3_BRADI</name>
<dbReference type="CDD" id="cd00261">
    <property type="entry name" value="AAI_SS"/>
    <property type="match status" value="1"/>
</dbReference>
<dbReference type="GeneID" id="100832720"/>
<dbReference type="HOGENOM" id="CLU_081977_0_0_1"/>
<evidence type="ECO:0000313" key="9">
    <source>
        <dbReference type="EnsemblPlants" id="KQK19760"/>
    </source>
</evidence>
<dbReference type="Pfam" id="PF13016">
    <property type="entry name" value="Gliadin"/>
    <property type="match status" value="1"/>
</dbReference>
<dbReference type="SUPFAM" id="SSF47699">
    <property type="entry name" value="Bifunctional inhibitor/lipid-transfer protein/seed storage 2S albumin"/>
    <property type="match status" value="1"/>
</dbReference>
<evidence type="ECO:0000256" key="1">
    <source>
        <dbReference type="ARBA" id="ARBA00022729"/>
    </source>
</evidence>
<evidence type="ECO:0000256" key="5">
    <source>
        <dbReference type="ARBA" id="ARBA00037429"/>
    </source>
</evidence>
<dbReference type="InterPro" id="IPR036312">
    <property type="entry name" value="Bifun_inhib/LTP/seed_sf"/>
</dbReference>
<reference evidence="9" key="3">
    <citation type="submission" date="2018-08" db="UniProtKB">
        <authorList>
            <consortium name="EnsemblPlants"/>
        </authorList>
    </citation>
    <scope>IDENTIFICATION</scope>
    <source>
        <strain evidence="9">cv. Bd21</strain>
    </source>
</reference>
<evidence type="ECO:0000256" key="3">
    <source>
        <dbReference type="ARBA" id="ARBA00023129"/>
    </source>
</evidence>
<feature type="domain" description="Bifunctional inhibitor/plant lipid transfer protein/seed storage helical" evidence="7">
    <location>
        <begin position="34"/>
        <end position="105"/>
    </location>
</feature>
<reference evidence="8" key="2">
    <citation type="submission" date="2017-06" db="EMBL/GenBank/DDBJ databases">
        <title>WGS assembly of Brachypodium distachyon.</title>
        <authorList>
            <consortium name="The International Brachypodium Initiative"/>
            <person name="Lucas S."/>
            <person name="Harmon-Smith M."/>
            <person name="Lail K."/>
            <person name="Tice H."/>
            <person name="Grimwood J."/>
            <person name="Bruce D."/>
            <person name="Barry K."/>
            <person name="Shu S."/>
            <person name="Lindquist E."/>
            <person name="Wang M."/>
            <person name="Pitluck S."/>
            <person name="Vogel J.P."/>
            <person name="Garvin D.F."/>
            <person name="Mockler T.C."/>
            <person name="Schmutz J."/>
            <person name="Rokhsar D."/>
            <person name="Bevan M.W."/>
        </authorList>
    </citation>
    <scope>NUCLEOTIDE SEQUENCE</scope>
    <source>
        <strain evidence="8">Bd21</strain>
    </source>
</reference>
<organism evidence="9">
    <name type="scientific">Brachypodium distachyon</name>
    <name type="common">Purple false brome</name>
    <name type="synonym">Trachynia distachya</name>
    <dbReference type="NCBI Taxonomy" id="15368"/>
    <lineage>
        <taxon>Eukaryota</taxon>
        <taxon>Viridiplantae</taxon>
        <taxon>Streptophyta</taxon>
        <taxon>Embryophyta</taxon>
        <taxon>Tracheophyta</taxon>
        <taxon>Spermatophyta</taxon>
        <taxon>Magnoliopsida</taxon>
        <taxon>Liliopsida</taxon>
        <taxon>Poales</taxon>
        <taxon>Poaceae</taxon>
        <taxon>BOP clade</taxon>
        <taxon>Pooideae</taxon>
        <taxon>Stipodae</taxon>
        <taxon>Brachypodieae</taxon>
        <taxon>Brachypodium</taxon>
    </lineage>
</organism>
<comment type="function">
    <text evidence="5">Seed storage protein. Not integrated in the gluten polymer through disulfide bonds, unless incorporated by reduction and reoxidation during dough making. Increases dough strength and bread volume, but decreases dough stability when added into a base wheat flour.</text>
</comment>
<dbReference type="Gene3D" id="1.10.110.10">
    <property type="entry name" value="Plant lipid-transfer and hydrophobic proteins"/>
    <property type="match status" value="1"/>
</dbReference>
<evidence type="ECO:0000313" key="8">
    <source>
        <dbReference type="EMBL" id="KQK19760.1"/>
    </source>
</evidence>
<dbReference type="InterPro" id="IPR016140">
    <property type="entry name" value="Bifunc_inhib/LTP/seed_store"/>
</dbReference>
<dbReference type="GO" id="GO:0045735">
    <property type="term" value="F:nutrient reservoir activity"/>
    <property type="evidence" value="ECO:0007669"/>
    <property type="project" value="UniProtKB-KW"/>
</dbReference>
<dbReference type="OMA" id="TQMWQAS"/>
<reference evidence="8 9" key="1">
    <citation type="journal article" date="2010" name="Nature">
        <title>Genome sequencing and analysis of the model grass Brachypodium distachyon.</title>
        <authorList>
            <consortium name="International Brachypodium Initiative"/>
        </authorList>
    </citation>
    <scope>NUCLEOTIDE SEQUENCE [LARGE SCALE GENOMIC DNA]</scope>
    <source>
        <strain evidence="8">Bd21</strain>
        <strain evidence="9">cv. Bd21</strain>
    </source>
</reference>
<comment type="similarity">
    <text evidence="4">Belongs to the prolamin family.</text>
</comment>
<dbReference type="OrthoDB" id="692815at2759"/>
<dbReference type="EMBL" id="CM000880">
    <property type="protein sequence ID" value="KQK19760.1"/>
    <property type="molecule type" value="Genomic_DNA"/>
</dbReference>
<protein>
    <recommendedName>
        <fullName evidence="7">Bifunctional inhibitor/plant lipid transfer protein/seed storage helical domain-containing protein</fullName>
    </recommendedName>
</protein>
<feature type="chain" id="PRO_5014094223" description="Bifunctional inhibitor/plant lipid transfer protein/seed storage helical domain-containing protein" evidence="6">
    <location>
        <begin position="20"/>
        <end position="170"/>
    </location>
</feature>
<keyword evidence="3" id="KW-0708">Seed storage protein</keyword>
<evidence type="ECO:0000259" key="7">
    <source>
        <dbReference type="Pfam" id="PF13016"/>
    </source>
</evidence>
<keyword evidence="10" id="KW-1185">Reference proteome</keyword>
<dbReference type="Proteomes" id="UP000008810">
    <property type="component" value="Chromosome 1"/>
</dbReference>
<evidence type="ECO:0000313" key="10">
    <source>
        <dbReference type="Proteomes" id="UP000008810"/>
    </source>
</evidence>
<sequence length="170" mass="18873">MKTLFFLAFLALAVTSAVARTDTTCSQSYGEQSQQQDQQQQLLLINLGRAYLQQCTPRTVPFTFATGEQASSCQVMRQQFCQQLAQIPEQFRCQAVNGVAQAIMQQQQQQQQQSQGSYQREEQAHFHIMMAALHTLPQMCAVYVPPYCIISTTSPCSIAKAATSAGGAFY</sequence>
<evidence type="ECO:0000256" key="2">
    <source>
        <dbReference type="ARBA" id="ARBA00022761"/>
    </source>
</evidence>
<gene>
    <name evidence="9" type="primary">LOC100832720</name>
    <name evidence="8" type="ORF">BRADI_1g50300v3</name>
</gene>
<dbReference type="Gramene" id="KQK19760">
    <property type="protein sequence ID" value="KQK19760"/>
    <property type="gene ID" value="BRADI_1g50300v3"/>
</dbReference>
<dbReference type="EnsemblPlants" id="KQK19760">
    <property type="protein sequence ID" value="KQK19760"/>
    <property type="gene ID" value="BRADI_1g50300v3"/>
</dbReference>
<dbReference type="PANTHER" id="PTHR33454">
    <property type="entry name" value="PROLAMIN PPROL 14P"/>
    <property type="match status" value="1"/>
</dbReference>
<proteinExistence type="inferred from homology"/>
<evidence type="ECO:0000256" key="4">
    <source>
        <dbReference type="ARBA" id="ARBA00023784"/>
    </source>
</evidence>
<dbReference type="PANTHER" id="PTHR33454:SF19">
    <property type="entry name" value="PROLAMIN PPROL 14P"/>
    <property type="match status" value="1"/>
</dbReference>
<keyword evidence="1 6" id="KW-0732">Signal</keyword>
<dbReference type="RefSeq" id="XP_024312503.1">
    <property type="nucleotide sequence ID" value="XM_024456735.1"/>
</dbReference>
<dbReference type="ExpressionAtlas" id="I1H1D3">
    <property type="expression patterns" value="baseline"/>
</dbReference>
<accession>I1H1D3</accession>
<dbReference type="InterPro" id="IPR001954">
    <property type="entry name" value="Glia_glutenin"/>
</dbReference>
<evidence type="ECO:0000256" key="6">
    <source>
        <dbReference type="SAM" id="SignalP"/>
    </source>
</evidence>
<dbReference type="eggNOG" id="ENOG502R3UJ">
    <property type="taxonomic scope" value="Eukaryota"/>
</dbReference>
<dbReference type="AlphaFoldDB" id="I1H1D3"/>
<keyword evidence="2" id="KW-0758">Storage protein</keyword>
<dbReference type="PRINTS" id="PR00208">
    <property type="entry name" value="GLIADGLUTEN"/>
</dbReference>